<dbReference type="Proteomes" id="UP000053890">
    <property type="component" value="Unassembled WGS sequence"/>
</dbReference>
<organism evidence="3 4">
    <name type="scientific">Rhodotorula graminis (strain WP1)</name>
    <dbReference type="NCBI Taxonomy" id="578459"/>
    <lineage>
        <taxon>Eukaryota</taxon>
        <taxon>Fungi</taxon>
        <taxon>Dikarya</taxon>
        <taxon>Basidiomycota</taxon>
        <taxon>Pucciniomycotina</taxon>
        <taxon>Microbotryomycetes</taxon>
        <taxon>Sporidiobolales</taxon>
        <taxon>Sporidiobolaceae</taxon>
        <taxon>Rhodotorula</taxon>
    </lineage>
</organism>
<dbReference type="InterPro" id="IPR044861">
    <property type="entry name" value="IPNS-like_FE2OG_OXY"/>
</dbReference>
<accession>A0A0P9GFH9</accession>
<dbReference type="OrthoDB" id="406156at2759"/>
<comment type="similarity">
    <text evidence="1">Belongs to the iron/ascorbate-dependent oxidoreductase family.</text>
</comment>
<dbReference type="OMA" id="RYMIYNV"/>
<dbReference type="GO" id="GO:0016491">
    <property type="term" value="F:oxidoreductase activity"/>
    <property type="evidence" value="ECO:0007669"/>
    <property type="project" value="UniProtKB-KW"/>
</dbReference>
<dbReference type="EMBL" id="KQ474093">
    <property type="protein sequence ID" value="KPV71566.1"/>
    <property type="molecule type" value="Genomic_DNA"/>
</dbReference>
<dbReference type="PANTHER" id="PTHR47990">
    <property type="entry name" value="2-OXOGLUTARATE (2OG) AND FE(II)-DEPENDENT OXYGENASE SUPERFAMILY PROTEIN-RELATED"/>
    <property type="match status" value="1"/>
</dbReference>
<dbReference type="Gene3D" id="2.60.120.330">
    <property type="entry name" value="B-lactam Antibiotic, Isopenicillin N Synthase, Chain"/>
    <property type="match status" value="1"/>
</dbReference>
<reference evidence="3 4" key="1">
    <citation type="journal article" date="2015" name="Front. Microbiol.">
        <title>Genome sequence of the plant growth promoting endophytic yeast Rhodotorula graminis WP1.</title>
        <authorList>
            <person name="Firrincieli A."/>
            <person name="Otillar R."/>
            <person name="Salamov A."/>
            <person name="Schmutz J."/>
            <person name="Khan Z."/>
            <person name="Redman R.S."/>
            <person name="Fleck N.D."/>
            <person name="Lindquist E."/>
            <person name="Grigoriev I.V."/>
            <person name="Doty S.L."/>
        </authorList>
    </citation>
    <scope>NUCLEOTIDE SEQUENCE [LARGE SCALE GENOMIC DNA]</scope>
    <source>
        <strain evidence="3 4">WP1</strain>
    </source>
</reference>
<keyword evidence="1" id="KW-0560">Oxidoreductase</keyword>
<evidence type="ECO:0000313" key="4">
    <source>
        <dbReference type="Proteomes" id="UP000053890"/>
    </source>
</evidence>
<dbReference type="InterPro" id="IPR050231">
    <property type="entry name" value="Iron_ascorbate_oxido_reductase"/>
</dbReference>
<dbReference type="SUPFAM" id="SSF51197">
    <property type="entry name" value="Clavaminate synthase-like"/>
    <property type="match status" value="1"/>
</dbReference>
<dbReference type="Pfam" id="PF03171">
    <property type="entry name" value="2OG-FeII_Oxy"/>
    <property type="match status" value="1"/>
</dbReference>
<protein>
    <recommendedName>
        <fullName evidence="2">Fe2OG dioxygenase domain-containing protein</fullName>
    </recommendedName>
</protein>
<gene>
    <name evidence="3" type="ORF">RHOBADRAFT_30985</name>
</gene>
<evidence type="ECO:0000256" key="1">
    <source>
        <dbReference type="RuleBase" id="RU003682"/>
    </source>
</evidence>
<sequence length="369" mass="42069">MPTSVLDIPTWQRPAPTTEKLDTVQLACIDLAKWPDRKEELVEDLRHAVTDVGFWAIENTGITDDEVVRQMSIGSAFLDLPLDEKRKHPCNFAEGKFFGYREGVRIMGDSGVVDNSEALCLPKVTASLAQEWPVEYDWLQPFKPEIEAFQCKVHERILDPLLRLFALLLELPEEYFSAPHAWHRPSEDHLRYMRYTPNSREVDEQLKDKQYLNGHTDFGLVTLLFAQVVQGLQILTADNEWKHVPFIPDSIVVNTADILSFATAGYLKSTIHRVVRPPEDQARVRRMGLFYFSRAAWDFPAGVVAPSPVLERLGLYKPDEQPVEPVSGLEFTRARVKHSWDRPVYADDEFKRGFSVGGLAVKTDYEAAS</sequence>
<dbReference type="AlphaFoldDB" id="A0A0P9GFH9"/>
<dbReference type="RefSeq" id="XP_018267615.1">
    <property type="nucleotide sequence ID" value="XM_018412937.1"/>
</dbReference>
<keyword evidence="1" id="KW-0408">Iron</keyword>
<dbReference type="GO" id="GO:0046872">
    <property type="term" value="F:metal ion binding"/>
    <property type="evidence" value="ECO:0007669"/>
    <property type="project" value="UniProtKB-KW"/>
</dbReference>
<name>A0A0P9GFH9_RHOGW</name>
<keyword evidence="4" id="KW-1185">Reference proteome</keyword>
<dbReference type="PRINTS" id="PR00682">
    <property type="entry name" value="IPNSYNTHASE"/>
</dbReference>
<dbReference type="InterPro" id="IPR026992">
    <property type="entry name" value="DIOX_N"/>
</dbReference>
<keyword evidence="1" id="KW-0479">Metal-binding</keyword>
<dbReference type="InterPro" id="IPR005123">
    <property type="entry name" value="Oxoglu/Fe-dep_dioxygenase_dom"/>
</dbReference>
<evidence type="ECO:0000313" key="3">
    <source>
        <dbReference type="EMBL" id="KPV71566.1"/>
    </source>
</evidence>
<evidence type="ECO:0000259" key="2">
    <source>
        <dbReference type="PROSITE" id="PS51471"/>
    </source>
</evidence>
<proteinExistence type="inferred from homology"/>
<dbReference type="STRING" id="578459.A0A0P9GFH9"/>
<dbReference type="PROSITE" id="PS51471">
    <property type="entry name" value="FE2OG_OXY"/>
    <property type="match status" value="1"/>
</dbReference>
<dbReference type="GeneID" id="28973386"/>
<feature type="domain" description="Fe2OG dioxygenase" evidence="2">
    <location>
        <begin position="186"/>
        <end position="295"/>
    </location>
</feature>
<dbReference type="Pfam" id="PF14226">
    <property type="entry name" value="DIOX_N"/>
    <property type="match status" value="1"/>
</dbReference>
<dbReference type="InterPro" id="IPR027443">
    <property type="entry name" value="IPNS-like_sf"/>
</dbReference>